<organism evidence="3 4">
    <name type="scientific">Congzhengia minquanensis</name>
    <dbReference type="NCBI Taxonomy" id="2763657"/>
    <lineage>
        <taxon>Bacteria</taxon>
        <taxon>Bacillati</taxon>
        <taxon>Bacillota</taxon>
        <taxon>Clostridia</taxon>
        <taxon>Eubacteriales</taxon>
        <taxon>Oscillospiraceae</taxon>
        <taxon>Congzhengia</taxon>
    </lineage>
</organism>
<protein>
    <recommendedName>
        <fullName evidence="5">Lipoprotein</fullName>
    </recommendedName>
</protein>
<feature type="signal peptide" evidence="2">
    <location>
        <begin position="1"/>
        <end position="18"/>
    </location>
</feature>
<evidence type="ECO:0000256" key="2">
    <source>
        <dbReference type="SAM" id="SignalP"/>
    </source>
</evidence>
<keyword evidence="4" id="KW-1185">Reference proteome</keyword>
<proteinExistence type="predicted"/>
<dbReference type="Proteomes" id="UP000611762">
    <property type="component" value="Unassembled WGS sequence"/>
</dbReference>
<feature type="region of interest" description="Disordered" evidence="1">
    <location>
        <begin position="25"/>
        <end position="46"/>
    </location>
</feature>
<name>A0A926HYQ9_9FIRM</name>
<accession>A0A926HYQ9</accession>
<dbReference type="RefSeq" id="WP_249313422.1">
    <property type="nucleotide sequence ID" value="NZ_JACRSU010000004.1"/>
</dbReference>
<evidence type="ECO:0008006" key="5">
    <source>
        <dbReference type="Google" id="ProtNLM"/>
    </source>
</evidence>
<dbReference type="AlphaFoldDB" id="A0A926HYQ9"/>
<gene>
    <name evidence="3" type="ORF">H8698_10310</name>
</gene>
<comment type="caution">
    <text evidence="3">The sequence shown here is derived from an EMBL/GenBank/DDBJ whole genome shotgun (WGS) entry which is preliminary data.</text>
</comment>
<keyword evidence="2" id="KW-0732">Signal</keyword>
<dbReference type="EMBL" id="JACRSU010000004">
    <property type="protein sequence ID" value="MBC8541369.1"/>
    <property type="molecule type" value="Genomic_DNA"/>
</dbReference>
<feature type="chain" id="PRO_5037265172" description="Lipoprotein" evidence="2">
    <location>
        <begin position="19"/>
        <end position="180"/>
    </location>
</feature>
<feature type="compositionally biased region" description="Polar residues" evidence="1">
    <location>
        <begin position="26"/>
        <end position="46"/>
    </location>
</feature>
<dbReference type="PROSITE" id="PS51257">
    <property type="entry name" value="PROKAR_LIPOPROTEIN"/>
    <property type="match status" value="1"/>
</dbReference>
<reference evidence="3" key="1">
    <citation type="submission" date="2020-08" db="EMBL/GenBank/DDBJ databases">
        <title>Genome public.</title>
        <authorList>
            <person name="Liu C."/>
            <person name="Sun Q."/>
        </authorList>
    </citation>
    <scope>NUCLEOTIDE SEQUENCE</scope>
    <source>
        <strain evidence="3">H8</strain>
    </source>
</reference>
<evidence type="ECO:0000313" key="4">
    <source>
        <dbReference type="Proteomes" id="UP000611762"/>
    </source>
</evidence>
<evidence type="ECO:0000256" key="1">
    <source>
        <dbReference type="SAM" id="MobiDB-lite"/>
    </source>
</evidence>
<sequence>MKKIICIAIALALSLSFAACKKESGGTPSQGAQEENLSGLNSQVSTSPEGNNIKYNFEEYFSTVLPQGIKAEDRSINSDAGFFTVYDDSQTYLDVTYYETGTSEQEVAQKAKDIAAKGTASEVSPITVNGIAFYGVSMPDYGKTQYMGHVKGYDVTLSVYVDINDSVVQSFIQNTVFTKE</sequence>
<evidence type="ECO:0000313" key="3">
    <source>
        <dbReference type="EMBL" id="MBC8541369.1"/>
    </source>
</evidence>